<evidence type="ECO:0000256" key="4">
    <source>
        <dbReference type="ARBA" id="ARBA00022519"/>
    </source>
</evidence>
<name>A0ABR6X5V4_9BURK</name>
<evidence type="ECO:0000256" key="7">
    <source>
        <dbReference type="ARBA" id="ARBA00023136"/>
    </source>
</evidence>
<dbReference type="Proteomes" id="UP000648257">
    <property type="component" value="Unassembled WGS sequence"/>
</dbReference>
<feature type="coiled-coil region" evidence="8">
    <location>
        <begin position="8"/>
        <end position="68"/>
    </location>
</feature>
<evidence type="ECO:0000256" key="2">
    <source>
        <dbReference type="ARBA" id="ARBA00010423"/>
    </source>
</evidence>
<feature type="domain" description="DUF883" evidence="9">
    <location>
        <begin position="11"/>
        <end position="59"/>
    </location>
</feature>
<dbReference type="InterPro" id="IPR010279">
    <property type="entry name" value="YqjD/ElaB"/>
</dbReference>
<evidence type="ECO:0000313" key="12">
    <source>
        <dbReference type="Proteomes" id="UP000648257"/>
    </source>
</evidence>
<evidence type="ECO:0000259" key="10">
    <source>
        <dbReference type="Pfam" id="PF19029"/>
    </source>
</evidence>
<comment type="similarity">
    <text evidence="2">Belongs to the ElaB/YgaM/YqjD family.</text>
</comment>
<dbReference type="EMBL" id="JACOFW010000013">
    <property type="protein sequence ID" value="MBC3808137.1"/>
    <property type="molecule type" value="Genomic_DNA"/>
</dbReference>
<evidence type="ECO:0000256" key="8">
    <source>
        <dbReference type="SAM" id="Coils"/>
    </source>
</evidence>
<dbReference type="Pfam" id="PF19029">
    <property type="entry name" value="DUF883_C"/>
    <property type="match status" value="1"/>
</dbReference>
<accession>A0ABR6X5V4</accession>
<dbReference type="Pfam" id="PF05957">
    <property type="entry name" value="DUF883"/>
    <property type="match status" value="1"/>
</dbReference>
<sequence>MNSVDQHKANLMRELNQVLKDAEELIKNSEQQAGDGFQSAKDKLEATLKNAKQEIHRIEEVVVQKTKDAAHATDTYVHDNPWKTAGIAAGVGLLVGLLIARNK</sequence>
<dbReference type="InterPro" id="IPR043604">
    <property type="entry name" value="DUF883_N"/>
</dbReference>
<evidence type="ECO:0000256" key="5">
    <source>
        <dbReference type="ARBA" id="ARBA00022692"/>
    </source>
</evidence>
<evidence type="ECO:0000259" key="9">
    <source>
        <dbReference type="Pfam" id="PF05957"/>
    </source>
</evidence>
<evidence type="ECO:0000256" key="3">
    <source>
        <dbReference type="ARBA" id="ARBA00022475"/>
    </source>
</evidence>
<keyword evidence="4" id="KW-0997">Cell inner membrane</keyword>
<keyword evidence="12" id="KW-1185">Reference proteome</keyword>
<dbReference type="InterPro" id="IPR043605">
    <property type="entry name" value="DUF883_C"/>
</dbReference>
<keyword evidence="6" id="KW-1133">Transmembrane helix</keyword>
<keyword evidence="8" id="KW-0175">Coiled coil</keyword>
<protein>
    <submittedName>
        <fullName evidence="11">DUF883 domain-containing protein</fullName>
    </submittedName>
</protein>
<keyword evidence="5" id="KW-0812">Transmembrane</keyword>
<comment type="subcellular location">
    <subcellularLocation>
        <location evidence="1">Cell inner membrane</location>
        <topology evidence="1">Single-pass membrane protein</topology>
    </subcellularLocation>
</comment>
<evidence type="ECO:0000313" key="11">
    <source>
        <dbReference type="EMBL" id="MBC3808137.1"/>
    </source>
</evidence>
<feature type="domain" description="DUF883" evidence="10">
    <location>
        <begin position="73"/>
        <end position="101"/>
    </location>
</feature>
<keyword evidence="3" id="KW-1003">Cell membrane</keyword>
<reference evidence="11 12" key="1">
    <citation type="submission" date="2020-08" db="EMBL/GenBank/DDBJ databases">
        <title>Novel species isolated from subtropical streams in China.</title>
        <authorList>
            <person name="Lu H."/>
        </authorList>
    </citation>
    <scope>NUCLEOTIDE SEQUENCE [LARGE SCALE GENOMIC DNA]</scope>
    <source>
        <strain evidence="11 12">KACC 16656</strain>
    </source>
</reference>
<dbReference type="PANTHER" id="PTHR35893">
    <property type="entry name" value="INNER MEMBRANE PROTEIN-RELATED"/>
    <property type="match status" value="1"/>
</dbReference>
<gene>
    <name evidence="11" type="ORF">H8K52_12355</name>
</gene>
<evidence type="ECO:0000256" key="1">
    <source>
        <dbReference type="ARBA" id="ARBA00004377"/>
    </source>
</evidence>
<organism evidence="11 12">
    <name type="scientific">Undibacterium seohonense</name>
    <dbReference type="NCBI Taxonomy" id="1344950"/>
    <lineage>
        <taxon>Bacteria</taxon>
        <taxon>Pseudomonadati</taxon>
        <taxon>Pseudomonadota</taxon>
        <taxon>Betaproteobacteria</taxon>
        <taxon>Burkholderiales</taxon>
        <taxon>Oxalobacteraceae</taxon>
        <taxon>Undibacterium</taxon>
    </lineage>
</organism>
<dbReference type="RefSeq" id="WP_186923214.1">
    <property type="nucleotide sequence ID" value="NZ_JACOFW010000013.1"/>
</dbReference>
<proteinExistence type="inferred from homology"/>
<evidence type="ECO:0000256" key="6">
    <source>
        <dbReference type="ARBA" id="ARBA00022989"/>
    </source>
</evidence>
<dbReference type="PANTHER" id="PTHR35893:SF3">
    <property type="entry name" value="INNER MEMBRANE PROTEIN"/>
    <property type="match status" value="1"/>
</dbReference>
<keyword evidence="7" id="KW-0472">Membrane</keyword>
<comment type="caution">
    <text evidence="11">The sequence shown here is derived from an EMBL/GenBank/DDBJ whole genome shotgun (WGS) entry which is preliminary data.</text>
</comment>